<dbReference type="PANTHER" id="PTHR23151">
    <property type="entry name" value="DIHYDROLIPOAMIDE ACETYL/SUCCINYL-TRANSFERASE-RELATED"/>
    <property type="match status" value="1"/>
</dbReference>
<evidence type="ECO:0000256" key="2">
    <source>
        <dbReference type="ARBA" id="ARBA00011484"/>
    </source>
</evidence>
<feature type="compositionally biased region" description="Low complexity" evidence="9">
    <location>
        <begin position="93"/>
        <end position="129"/>
    </location>
</feature>
<comment type="catalytic activity">
    <reaction evidence="7 8">
        <text>N(6)-[(R)-dihydrolipoyl]-L-lysyl-[protein] + acetyl-CoA = N(6)-[(R)-S(8)-acetyldihydrolipoyl]-L-lysyl-[protein] + CoA</text>
        <dbReference type="Rhea" id="RHEA:17017"/>
        <dbReference type="Rhea" id="RHEA-COMP:10475"/>
        <dbReference type="Rhea" id="RHEA-COMP:10478"/>
        <dbReference type="ChEBI" id="CHEBI:57287"/>
        <dbReference type="ChEBI" id="CHEBI:57288"/>
        <dbReference type="ChEBI" id="CHEBI:83100"/>
        <dbReference type="ChEBI" id="CHEBI:83111"/>
        <dbReference type="EC" id="2.3.1.12"/>
    </reaction>
</comment>
<accession>A0ABT0DVX3</accession>
<evidence type="ECO:0000256" key="7">
    <source>
        <dbReference type="ARBA" id="ARBA00048370"/>
    </source>
</evidence>
<evidence type="ECO:0000256" key="1">
    <source>
        <dbReference type="ARBA" id="ARBA00007317"/>
    </source>
</evidence>
<evidence type="ECO:0000259" key="11">
    <source>
        <dbReference type="PROSITE" id="PS51826"/>
    </source>
</evidence>
<dbReference type="PANTHER" id="PTHR23151:SF90">
    <property type="entry name" value="DIHYDROLIPOYLLYSINE-RESIDUE ACETYLTRANSFERASE COMPONENT OF PYRUVATE DEHYDROGENASE COMPLEX, MITOCHONDRIAL-RELATED"/>
    <property type="match status" value="1"/>
</dbReference>
<dbReference type="PROSITE" id="PS51826">
    <property type="entry name" value="PSBD"/>
    <property type="match status" value="1"/>
</dbReference>
<dbReference type="InterPro" id="IPR006257">
    <property type="entry name" value="LAT1"/>
</dbReference>
<dbReference type="InterPro" id="IPR036625">
    <property type="entry name" value="E3-bd_dom_sf"/>
</dbReference>
<dbReference type="Proteomes" id="UP001203512">
    <property type="component" value="Unassembled WGS sequence"/>
</dbReference>
<keyword evidence="5 8" id="KW-0012">Acyltransferase</keyword>
<feature type="domain" description="Lipoyl-binding" evidence="10">
    <location>
        <begin position="2"/>
        <end position="78"/>
    </location>
</feature>
<dbReference type="PROSITE" id="PS50968">
    <property type="entry name" value="BIOTINYL_LIPOYL"/>
    <property type="match status" value="1"/>
</dbReference>
<keyword evidence="3 8" id="KW-0808">Transferase</keyword>
<dbReference type="InterPro" id="IPR011053">
    <property type="entry name" value="Single_hybrid_motif"/>
</dbReference>
<evidence type="ECO:0000259" key="10">
    <source>
        <dbReference type="PROSITE" id="PS50968"/>
    </source>
</evidence>
<comment type="caution">
    <text evidence="12">The sequence shown here is derived from an EMBL/GenBank/DDBJ whole genome shotgun (WGS) entry which is preliminary data.</text>
</comment>
<dbReference type="InterPro" id="IPR000089">
    <property type="entry name" value="Biotin_lipoyl"/>
</dbReference>
<dbReference type="InterPro" id="IPR001078">
    <property type="entry name" value="2-oxoacid_DH_actylTfrase"/>
</dbReference>
<dbReference type="Gene3D" id="2.40.50.100">
    <property type="match status" value="1"/>
</dbReference>
<feature type="region of interest" description="Disordered" evidence="9">
    <location>
        <begin position="87"/>
        <end position="138"/>
    </location>
</feature>
<gene>
    <name evidence="12" type="ORF">MU848_06650</name>
</gene>
<keyword evidence="12" id="KW-0670">Pyruvate</keyword>
<dbReference type="RefSeq" id="WP_247230923.1">
    <property type="nucleotide sequence ID" value="NZ_JALKHS010000006.1"/>
</dbReference>
<evidence type="ECO:0000313" key="12">
    <source>
        <dbReference type="EMBL" id="MCK0531260.1"/>
    </source>
</evidence>
<dbReference type="SUPFAM" id="SSF51230">
    <property type="entry name" value="Single hybrid motif"/>
    <property type="match status" value="1"/>
</dbReference>
<dbReference type="Pfam" id="PF00198">
    <property type="entry name" value="2-oxoacid_dh"/>
    <property type="match status" value="1"/>
</dbReference>
<dbReference type="EC" id="2.3.1.12" evidence="8"/>
<keyword evidence="13" id="KW-1185">Reference proteome</keyword>
<dbReference type="InterPro" id="IPR023213">
    <property type="entry name" value="CAT-like_dom_sf"/>
</dbReference>
<dbReference type="SUPFAM" id="SSF52777">
    <property type="entry name" value="CoA-dependent acyltransferases"/>
    <property type="match status" value="1"/>
</dbReference>
<dbReference type="GO" id="GO:0004742">
    <property type="term" value="F:dihydrolipoyllysine-residue acetyltransferase activity"/>
    <property type="evidence" value="ECO:0007669"/>
    <property type="project" value="UniProtKB-EC"/>
</dbReference>
<dbReference type="Pfam" id="PF00364">
    <property type="entry name" value="Biotin_lipoyl"/>
    <property type="match status" value="1"/>
</dbReference>
<dbReference type="InterPro" id="IPR003016">
    <property type="entry name" value="2-oxoA_DH_lipoyl-BS"/>
</dbReference>
<evidence type="ECO:0000256" key="3">
    <source>
        <dbReference type="ARBA" id="ARBA00022679"/>
    </source>
</evidence>
<comment type="cofactor">
    <cofactor evidence="8">
        <name>(R)-lipoate</name>
        <dbReference type="ChEBI" id="CHEBI:83088"/>
    </cofactor>
    <text evidence="8">Binds 1 lipoyl cofactor covalently.</text>
</comment>
<keyword evidence="4 8" id="KW-0450">Lipoyl</keyword>
<dbReference type="EMBL" id="JALKHS010000006">
    <property type="protein sequence ID" value="MCK0531260.1"/>
    <property type="molecule type" value="Genomic_DNA"/>
</dbReference>
<comment type="function">
    <text evidence="6">The pyruvate dehydrogenase complex catalyzes the overall conversion of pyruvate to acetyl-CoA and CO(2). It contains multiple copies of three enzymatic components: pyruvate dehydrogenase (E1), dihydrolipoamide acetyltransferase (E2) and lipoamide dehydrogenase (E3).</text>
</comment>
<dbReference type="PROSITE" id="PS00189">
    <property type="entry name" value="LIPOYL"/>
    <property type="match status" value="1"/>
</dbReference>
<name>A0ABT0DVX3_9SPHN</name>
<dbReference type="NCBIfam" id="TIGR01349">
    <property type="entry name" value="PDHac_trf_mito"/>
    <property type="match status" value="1"/>
</dbReference>
<dbReference type="Pfam" id="PF02817">
    <property type="entry name" value="E3_binding"/>
    <property type="match status" value="1"/>
</dbReference>
<evidence type="ECO:0000256" key="9">
    <source>
        <dbReference type="SAM" id="MobiDB-lite"/>
    </source>
</evidence>
<dbReference type="InterPro" id="IPR045257">
    <property type="entry name" value="E2/Pdx1"/>
</dbReference>
<protein>
    <recommendedName>
        <fullName evidence="8">Acetyltransferase component of pyruvate dehydrogenase complex</fullName>
        <ecNumber evidence="8">2.3.1.12</ecNumber>
    </recommendedName>
</protein>
<evidence type="ECO:0000256" key="5">
    <source>
        <dbReference type="ARBA" id="ARBA00023315"/>
    </source>
</evidence>
<reference evidence="12 13" key="1">
    <citation type="submission" date="2022-04" db="EMBL/GenBank/DDBJ databases">
        <authorList>
            <person name="Huq M.A."/>
        </authorList>
    </citation>
    <scope>NUCLEOTIDE SEQUENCE [LARGE SCALE GENOMIC DNA]</scope>
    <source>
        <strain evidence="12 13">MAH-33</strain>
    </source>
</reference>
<dbReference type="CDD" id="cd06849">
    <property type="entry name" value="lipoyl_domain"/>
    <property type="match status" value="1"/>
</dbReference>
<evidence type="ECO:0000256" key="8">
    <source>
        <dbReference type="RuleBase" id="RU361137"/>
    </source>
</evidence>
<feature type="domain" description="Peripheral subunit-binding (PSBD)" evidence="11">
    <location>
        <begin position="136"/>
        <end position="173"/>
    </location>
</feature>
<evidence type="ECO:0000313" key="13">
    <source>
        <dbReference type="Proteomes" id="UP001203512"/>
    </source>
</evidence>
<comment type="similarity">
    <text evidence="1 8">Belongs to the 2-oxoacid dehydrogenase family.</text>
</comment>
<evidence type="ECO:0000256" key="6">
    <source>
        <dbReference type="ARBA" id="ARBA00025211"/>
    </source>
</evidence>
<dbReference type="SUPFAM" id="SSF47005">
    <property type="entry name" value="Peripheral subunit-binding domain of 2-oxo acid dehydrogenase complex"/>
    <property type="match status" value="1"/>
</dbReference>
<dbReference type="Gene3D" id="4.10.320.10">
    <property type="entry name" value="E3-binding domain"/>
    <property type="match status" value="1"/>
</dbReference>
<comment type="subunit">
    <text evidence="2">Forms a 24-polypeptide structural core with octahedral symmetry.</text>
</comment>
<dbReference type="InterPro" id="IPR004167">
    <property type="entry name" value="PSBD"/>
</dbReference>
<organism evidence="12 13">
    <name type="scientific">Sphingobium agri</name>
    <dbReference type="NCBI Taxonomy" id="2933566"/>
    <lineage>
        <taxon>Bacteria</taxon>
        <taxon>Pseudomonadati</taxon>
        <taxon>Pseudomonadota</taxon>
        <taxon>Alphaproteobacteria</taxon>
        <taxon>Sphingomonadales</taxon>
        <taxon>Sphingomonadaceae</taxon>
        <taxon>Sphingobium</taxon>
    </lineage>
</organism>
<dbReference type="Gene3D" id="3.30.559.10">
    <property type="entry name" value="Chloramphenicol acetyltransferase-like domain"/>
    <property type="match status" value="1"/>
</dbReference>
<proteinExistence type="inferred from homology"/>
<sequence length="432" mass="44587">MSKKIQMPALSPTMEEGTLAKWLVKEGDTVSSGDLLAEIETDKATMEFEAVDEGKIAKILVSEGSEGVKVGTVIAIIAEEGEDLAQAAEGGSAPAPKAAAPKADPVPAKAEAPAPKADAPAPKAEAAPAQSGDRVKASPLARRIAEEKGIDLASLSGSGPNGRIVKADLEGASAKAPAAAPTPAAAAAPAAAPAATHAAQDFGIPHEVIKLSGMRKTIARRLTESKQQVPHIYLTVDIQLDRLLKLRAELNAGLASRNVKLSVNDLLIKALGVALIQVPECNVQFAGDQMLQFQRADISVAVSIPGGLITPIVTGADSKGVAAISTAMKDLAARAKDGKLKPEEYQGGTASLSNMGMFGIKQFEAVINPPQAMIMAIGAGEKRPFVVDDSLQIATVMSATGSFDHRAIDGADGARLMQVFRELVENPIGMLA</sequence>
<evidence type="ECO:0000256" key="4">
    <source>
        <dbReference type="ARBA" id="ARBA00022823"/>
    </source>
</evidence>